<proteinExistence type="predicted"/>
<name>A0A0D0KKM9_AGRTU</name>
<gene>
    <name evidence="1" type="ORF">RU07_17620</name>
</gene>
<reference evidence="1 2" key="1">
    <citation type="submission" date="2014-12" db="EMBL/GenBank/DDBJ databases">
        <title>16Stimator: statistical estimation of ribosomal gene copy numbers from draft genome assemblies.</title>
        <authorList>
            <person name="Perisin M.A."/>
            <person name="Vetter M."/>
            <person name="Gilbert J.A."/>
            <person name="Bergelson J."/>
        </authorList>
    </citation>
    <scope>NUCLEOTIDE SEQUENCE [LARGE SCALE GENOMIC DNA]</scope>
    <source>
        <strain evidence="1 2">MEJ076</strain>
    </source>
</reference>
<evidence type="ECO:0000313" key="2">
    <source>
        <dbReference type="Proteomes" id="UP000035017"/>
    </source>
</evidence>
<organism evidence="1 2">
    <name type="scientific">Agrobacterium tumefaciens</name>
    <dbReference type="NCBI Taxonomy" id="358"/>
    <lineage>
        <taxon>Bacteria</taxon>
        <taxon>Pseudomonadati</taxon>
        <taxon>Pseudomonadota</taxon>
        <taxon>Alphaproteobacteria</taxon>
        <taxon>Hyphomicrobiales</taxon>
        <taxon>Rhizobiaceae</taxon>
        <taxon>Rhizobium/Agrobacterium group</taxon>
        <taxon>Agrobacterium</taxon>
        <taxon>Agrobacterium tumefaciens complex</taxon>
    </lineage>
</organism>
<evidence type="ECO:0000313" key="1">
    <source>
        <dbReference type="EMBL" id="KIQ00006.1"/>
    </source>
</evidence>
<dbReference type="AlphaFoldDB" id="A0A0D0KKM9"/>
<accession>A0A0D0KKM9</accession>
<comment type="caution">
    <text evidence="1">The sequence shown here is derived from an EMBL/GenBank/DDBJ whole genome shotgun (WGS) entry which is preliminary data.</text>
</comment>
<dbReference type="OrthoDB" id="8373752at2"/>
<dbReference type="Proteomes" id="UP000035017">
    <property type="component" value="Unassembled WGS sequence"/>
</dbReference>
<protein>
    <submittedName>
        <fullName evidence="1">Uncharacterized protein</fullName>
    </submittedName>
</protein>
<sequence>MSLTTDIIGELVRDANRMERLDASHKRHMLQRAVAKIEDLREAAGIPKGPGHDTLADIKTTASAADQGSADDAKLQETFLLAAGMIRDLHIVLDSGTKVSLV</sequence>
<dbReference type="EMBL" id="JXQV01000022">
    <property type="protein sequence ID" value="KIQ00006.1"/>
    <property type="molecule type" value="Genomic_DNA"/>
</dbReference>